<evidence type="ECO:0000256" key="1">
    <source>
        <dbReference type="SAM" id="SignalP"/>
    </source>
</evidence>
<reference evidence="2 3" key="1">
    <citation type="journal article" date="2016" name="Front. Microbiol.">
        <title>Single-Cell (Meta-)Genomics of a Dimorphic Candidatus Thiomargarita nelsonii Reveals Genomic Plasticity.</title>
        <authorList>
            <person name="Flood B.E."/>
            <person name="Fliss P."/>
            <person name="Jones D.S."/>
            <person name="Dick G.J."/>
            <person name="Jain S."/>
            <person name="Kaster A.K."/>
            <person name="Winkel M."/>
            <person name="Mussmann M."/>
            <person name="Bailey J."/>
        </authorList>
    </citation>
    <scope>NUCLEOTIDE SEQUENCE [LARGE SCALE GENOMIC DNA]</scope>
    <source>
        <strain evidence="2">Hydrate Ridge</strain>
    </source>
</reference>
<gene>
    <name evidence="2" type="ORF">PN36_01780</name>
</gene>
<dbReference type="Proteomes" id="UP000030428">
    <property type="component" value="Unassembled WGS sequence"/>
</dbReference>
<dbReference type="AlphaFoldDB" id="A0A0A6PMK5"/>
<dbReference type="EMBL" id="JSZA02000004">
    <property type="protein sequence ID" value="KHD08636.1"/>
    <property type="molecule type" value="Genomic_DNA"/>
</dbReference>
<proteinExistence type="predicted"/>
<accession>A0A0A6PMK5</accession>
<keyword evidence="1" id="KW-0732">Signal</keyword>
<feature type="chain" id="PRO_5007387916" description="DUF945 family protein" evidence="1">
    <location>
        <begin position="24"/>
        <end position="492"/>
    </location>
</feature>
<sequence>MKKQLQLIAASLLVSAVSLPSYAEMPVPPILAKAVSESSTYGLVKTLLSEDSLRFTLQHRINGGDPLPIETIEIPLKDIKENPVVFLRVVRENFSKLLEKQEKPVQVETELEFLLSAEAEQLLGKLPPLSIKGKKDNEESSETSLEIPAYRREGLIDWKGLTAQLTLTENLKTLSLNFAGLLFEDKQLSASLSLGESSFSGEFNANKTPTKMDLSLPMLQVRKHTYLLNVHDLSSKLTTNQTSKDLKLGHLKFNVGHLDVSRDKSKYSFDGLVAKADGEEGQGGVINYTLQAQIDSLTLKDVSGVSLVENWEIRNLDEEALAELQTTARENRRQIKNPKTMIVTMLDKLTEVLPKLAAKSPEIALTDLTVKTPNGNAVQSNASVTLNKKGTSLSEALQVQGAFSISKDWTKRILAKITFYTMLKDFGDMQLSEDDLAFLKQQAEAASEQQISVFVGLKWLVDTGNDSYKIVVALKDKKLNVNGMEIPLPFIE</sequence>
<feature type="signal peptide" evidence="1">
    <location>
        <begin position="1"/>
        <end position="23"/>
    </location>
</feature>
<comment type="caution">
    <text evidence="2">The sequence shown here is derived from an EMBL/GenBank/DDBJ whole genome shotgun (WGS) entry which is preliminary data.</text>
</comment>
<keyword evidence="3" id="KW-1185">Reference proteome</keyword>
<evidence type="ECO:0000313" key="3">
    <source>
        <dbReference type="Proteomes" id="UP000030428"/>
    </source>
</evidence>
<evidence type="ECO:0000313" key="2">
    <source>
        <dbReference type="EMBL" id="KHD08636.1"/>
    </source>
</evidence>
<organism evidence="2 3">
    <name type="scientific">Candidatus Thiomargarita nelsonii</name>
    <dbReference type="NCBI Taxonomy" id="1003181"/>
    <lineage>
        <taxon>Bacteria</taxon>
        <taxon>Pseudomonadati</taxon>
        <taxon>Pseudomonadota</taxon>
        <taxon>Gammaproteobacteria</taxon>
        <taxon>Thiotrichales</taxon>
        <taxon>Thiotrichaceae</taxon>
        <taxon>Thiomargarita</taxon>
    </lineage>
</organism>
<name>A0A0A6PMK5_9GAMM</name>
<dbReference type="Pfam" id="PF06097">
    <property type="entry name" value="DUF945"/>
    <property type="match status" value="1"/>
</dbReference>
<evidence type="ECO:0008006" key="4">
    <source>
        <dbReference type="Google" id="ProtNLM"/>
    </source>
</evidence>
<protein>
    <recommendedName>
        <fullName evidence="4">DUF945 family protein</fullName>
    </recommendedName>
</protein>
<dbReference type="InterPro" id="IPR010352">
    <property type="entry name" value="DUF945"/>
</dbReference>